<evidence type="ECO:0000313" key="1">
    <source>
        <dbReference type="EMBL" id="MDJ1179511.1"/>
    </source>
</evidence>
<keyword evidence="2" id="KW-1185">Reference proteome</keyword>
<dbReference type="Proteomes" id="UP001231370">
    <property type="component" value="Unassembled WGS sequence"/>
</dbReference>
<reference evidence="1 2" key="1">
    <citation type="submission" date="2023-01" db="EMBL/GenBank/DDBJ databases">
        <title>Novel diversity within Roseofilum (Cyanobacteria; Desertifilaceae) from marine benthic mats with descriptions of four novel species.</title>
        <authorList>
            <person name="Wang Y."/>
            <person name="Berthold D.E."/>
            <person name="Hu J."/>
            <person name="Lefler F.W."/>
            <person name="Laughinghouse H.D. IV."/>
        </authorList>
    </citation>
    <scope>NUCLEOTIDE SEQUENCE [LARGE SCALE GENOMIC DNA]</scope>
    <source>
        <strain evidence="1 2">BLCC-M91</strain>
    </source>
</reference>
<dbReference type="RefSeq" id="WP_283762817.1">
    <property type="nucleotide sequence ID" value="NZ_JAQPOK010000088.1"/>
</dbReference>
<name>A0ABT7BM22_9CYAN</name>
<proteinExistence type="predicted"/>
<protein>
    <submittedName>
        <fullName evidence="1">Uncharacterized protein</fullName>
    </submittedName>
</protein>
<evidence type="ECO:0000313" key="2">
    <source>
        <dbReference type="Proteomes" id="UP001231370"/>
    </source>
</evidence>
<organism evidence="1 2">
    <name type="scientific">Roseofilum halophilum BLCC-M91</name>
    <dbReference type="NCBI Taxonomy" id="3022259"/>
    <lineage>
        <taxon>Bacteria</taxon>
        <taxon>Bacillati</taxon>
        <taxon>Cyanobacteriota</taxon>
        <taxon>Cyanophyceae</taxon>
        <taxon>Desertifilales</taxon>
        <taxon>Desertifilaceae</taxon>
        <taxon>Roseofilum</taxon>
        <taxon>Roseofilum halophilum</taxon>
    </lineage>
</organism>
<dbReference type="EMBL" id="JAQPOK010000088">
    <property type="protein sequence ID" value="MDJ1179511.1"/>
    <property type="molecule type" value="Genomic_DNA"/>
</dbReference>
<accession>A0ABT7BM22</accession>
<gene>
    <name evidence="1" type="ORF">PJF56_11610</name>
</gene>
<comment type="caution">
    <text evidence="1">The sequence shown here is derived from an EMBL/GenBank/DDBJ whole genome shotgun (WGS) entry which is preliminary data.</text>
</comment>
<sequence length="193" mass="22295">MIDVGRETEMMCNEGHRELKSSDRQSWDIKGVFAISPQKKSALILCTDYYAEFLGPGAAITSHEQGRELVFIGSPELLPITNRQDYHQAYSMRLQWMRWLHKLTQFSPNPFCRTEKLLSNLEAFFGQKTVEELNTQVLAQLIGVLPQTVTQVRNSRYFTSVTYLKGVSYWQPIDFHQALELHALKRPKKTICP</sequence>